<dbReference type="EMBL" id="BAAALY010000001">
    <property type="protein sequence ID" value="GAA1530030.1"/>
    <property type="molecule type" value="Genomic_DNA"/>
</dbReference>
<reference evidence="4" key="1">
    <citation type="journal article" date="2019" name="Int. J. Syst. Evol. Microbiol.">
        <title>The Global Catalogue of Microorganisms (GCM) 10K type strain sequencing project: providing services to taxonomists for standard genome sequencing and annotation.</title>
        <authorList>
            <consortium name="The Broad Institute Genomics Platform"/>
            <consortium name="The Broad Institute Genome Sequencing Center for Infectious Disease"/>
            <person name="Wu L."/>
            <person name="Ma J."/>
        </authorList>
    </citation>
    <scope>NUCLEOTIDE SEQUENCE [LARGE SCALE GENOMIC DNA]</scope>
    <source>
        <strain evidence="4">JCM 13319</strain>
    </source>
</reference>
<proteinExistence type="predicted"/>
<dbReference type="SUPFAM" id="SSF101386">
    <property type="entry name" value="all-alpha NTP pyrophosphatases"/>
    <property type="match status" value="1"/>
</dbReference>
<feature type="region of interest" description="Disordered" evidence="1">
    <location>
        <begin position="1"/>
        <end position="22"/>
    </location>
</feature>
<feature type="compositionally biased region" description="Basic and acidic residues" evidence="1">
    <location>
        <begin position="148"/>
        <end position="171"/>
    </location>
</feature>
<comment type="caution">
    <text evidence="3">The sequence shown here is derived from an EMBL/GenBank/DDBJ whole genome shotgun (WGS) entry which is preliminary data.</text>
</comment>
<dbReference type="PANTHER" id="PTHR30522">
    <property type="entry name" value="NUCLEOSIDE TRIPHOSPHATE PYROPHOSPHOHYDROLASE"/>
    <property type="match status" value="1"/>
</dbReference>
<dbReference type="InterPro" id="IPR011551">
    <property type="entry name" value="NTP_PyrPHydrolase_MazG"/>
</dbReference>
<dbReference type="Proteomes" id="UP001501791">
    <property type="component" value="Unassembled WGS sequence"/>
</dbReference>
<dbReference type="Pfam" id="PF03819">
    <property type="entry name" value="MazG"/>
    <property type="match status" value="1"/>
</dbReference>
<dbReference type="PANTHER" id="PTHR30522:SF0">
    <property type="entry name" value="NUCLEOSIDE TRIPHOSPHATE PYROPHOSPHOHYDROLASE"/>
    <property type="match status" value="1"/>
</dbReference>
<protein>
    <recommendedName>
        <fullName evidence="2">NTP pyrophosphohydrolase MazG-like domain-containing protein</fullName>
    </recommendedName>
</protein>
<keyword evidence="4" id="KW-1185">Reference proteome</keyword>
<organism evidence="3 4">
    <name type="scientific">Brevibacterium picturae</name>
    <dbReference type="NCBI Taxonomy" id="260553"/>
    <lineage>
        <taxon>Bacteria</taxon>
        <taxon>Bacillati</taxon>
        <taxon>Actinomycetota</taxon>
        <taxon>Actinomycetes</taxon>
        <taxon>Micrococcales</taxon>
        <taxon>Brevibacteriaceae</taxon>
        <taxon>Brevibacterium</taxon>
    </lineage>
</organism>
<dbReference type="Gene3D" id="1.10.287.1080">
    <property type="entry name" value="MazG-like"/>
    <property type="match status" value="1"/>
</dbReference>
<evidence type="ECO:0000313" key="3">
    <source>
        <dbReference type="EMBL" id="GAA1530030.1"/>
    </source>
</evidence>
<accession>A0ABP4LTK2</accession>
<dbReference type="InterPro" id="IPR048015">
    <property type="entry name" value="NTP-PPase_MazG-like_N"/>
</dbReference>
<name>A0ABP4LTK2_9MICO</name>
<dbReference type="InterPro" id="IPR004518">
    <property type="entry name" value="MazG-like_dom"/>
</dbReference>
<evidence type="ECO:0000256" key="1">
    <source>
        <dbReference type="SAM" id="MobiDB-lite"/>
    </source>
</evidence>
<sequence>MRIREAGTPVEKQNMSVRHSHMSEARTAGVIEAMATLRRRCPWSSRQDHGSLEKYAREETEELIEALDDYRGDPSPHHRSAVVDELGDVFYQVLFHSALLDESGSVPYGHTLGMIVDGLEAKLVRRHPLAFGEGAADGQMASLEDVEREYRRIKTDEKQQAAEEQQKDTNQ</sequence>
<dbReference type="CDD" id="cd11528">
    <property type="entry name" value="NTP-PPase_MazG_Nterm"/>
    <property type="match status" value="1"/>
</dbReference>
<feature type="domain" description="NTP pyrophosphohydrolase MazG-like" evidence="2">
    <location>
        <begin position="47"/>
        <end position="130"/>
    </location>
</feature>
<feature type="region of interest" description="Disordered" evidence="1">
    <location>
        <begin position="147"/>
        <end position="171"/>
    </location>
</feature>
<evidence type="ECO:0000259" key="2">
    <source>
        <dbReference type="Pfam" id="PF03819"/>
    </source>
</evidence>
<gene>
    <name evidence="3" type="ORF">GCM10009691_02560</name>
</gene>
<evidence type="ECO:0000313" key="4">
    <source>
        <dbReference type="Proteomes" id="UP001501791"/>
    </source>
</evidence>